<proteinExistence type="predicted"/>
<dbReference type="OrthoDB" id="5849750at2759"/>
<evidence type="ECO:0000256" key="1">
    <source>
        <dbReference type="SAM" id="MobiDB-lite"/>
    </source>
</evidence>
<reference evidence="4" key="1">
    <citation type="submission" date="2016-04" db="UniProtKB">
        <authorList>
            <consortium name="WormBaseParasite"/>
        </authorList>
    </citation>
    <scope>IDENTIFICATION</scope>
</reference>
<dbReference type="STRING" id="334426.A0A158PGZ6"/>
<organism evidence="4">
    <name type="scientific">Angiostrongylus costaricensis</name>
    <name type="common">Nematode worm</name>
    <dbReference type="NCBI Taxonomy" id="334426"/>
    <lineage>
        <taxon>Eukaryota</taxon>
        <taxon>Metazoa</taxon>
        <taxon>Ecdysozoa</taxon>
        <taxon>Nematoda</taxon>
        <taxon>Chromadorea</taxon>
        <taxon>Rhabditida</taxon>
        <taxon>Rhabditina</taxon>
        <taxon>Rhabditomorpha</taxon>
        <taxon>Strongyloidea</taxon>
        <taxon>Metastrongylidae</taxon>
        <taxon>Angiostrongylus</taxon>
    </lineage>
</organism>
<keyword evidence="3" id="KW-1185">Reference proteome</keyword>
<feature type="region of interest" description="Disordered" evidence="1">
    <location>
        <begin position="652"/>
        <end position="675"/>
    </location>
</feature>
<protein>
    <submittedName>
        <fullName evidence="4">Serine/threonine-protein kinase LATS2</fullName>
    </submittedName>
</protein>
<feature type="region of interest" description="Disordered" evidence="1">
    <location>
        <begin position="240"/>
        <end position="298"/>
    </location>
</feature>
<reference evidence="2 3" key="2">
    <citation type="submission" date="2018-11" db="EMBL/GenBank/DDBJ databases">
        <authorList>
            <consortium name="Pathogen Informatics"/>
        </authorList>
    </citation>
    <scope>NUCLEOTIDE SEQUENCE [LARGE SCALE GENOMIC DNA]</scope>
    <source>
        <strain evidence="2 3">Costa Rica</strain>
    </source>
</reference>
<feature type="compositionally biased region" description="Basic and acidic residues" evidence="1">
    <location>
        <begin position="40"/>
        <end position="54"/>
    </location>
</feature>
<evidence type="ECO:0000313" key="2">
    <source>
        <dbReference type="EMBL" id="VDM57430.1"/>
    </source>
</evidence>
<name>A0A158PGZ6_ANGCS</name>
<dbReference type="EMBL" id="UYYA01003898">
    <property type="protein sequence ID" value="VDM57430.1"/>
    <property type="molecule type" value="Genomic_DNA"/>
</dbReference>
<sequence>MWCVETQLLEFGRITTTRQPTSARRRSRKNAARGRRVRWRERVRAASTRGDSERQRRRCRPSSGTATAAAASAARRVLNASTRLDDDDNSRSTAEDRIHFVVSHAMRANGHERYQRNDNNMQDVRVGRHRDKLELIRDSLRPFEQTVGDIVPVTAAEQNVQHSEMHLTVVESATNSGALGQQRAMVDSLIAQGYDQDAAFYALKLVKFASTAAAVDVLKHINHDHANMEGKSDRLLSVIPPSAGSSSVNGNHTVQSSKIPNGVTNGNLYPAPFVTNEDSASSRSTSPLPPQLPSPTAAIQPFVTSSGHVVPSTSSLVSMAGSSTIMTSQHSAGSTAATSSVPSNSPQKALIRQYVPVAPDYHRTHVHISTTPYAQDFYQQQVRPQKSNFKPSIYIERGAQRPSDMMKQHYVVRDTYKSPLDSSISAPMGQSTSHVQIGGLGASPLARYGQQPPHAVIRTTFSAAPLKSMVNINVSPINKLEYYLRTEVLVDFDNLSTCNFIYCEQKFGTGSPPLRKTGGVTRHRLIVGIVVIVKSVVVQPEEGEAEARVVANPAFNSCRILTLNAFNKATETRTYRLDVTGRDGVSSVHGIPGSVTGVQNIIVDPDKSHRGFVAYEDELRHNPPCVDVVPSTSKEQPHPVKHERLERTYGVSSQYTPSRGETSHPTVNRCTSPLPESISNRLKQQKYEKYVKPCKPRMFCFFMEQHVERLLAQYKERMKRAHQHEFFPHLLTNLPKHRLECFHGDKLSFVFRCQIKRRVGEQPAICPAKLYLFFENPINIQQLADCCRSRWEHDRTPL</sequence>
<feature type="region of interest" description="Disordered" evidence="1">
    <location>
        <begin position="17"/>
        <end position="66"/>
    </location>
</feature>
<dbReference type="WBParaSite" id="ACOC_0000584401-mRNA-1">
    <property type="protein sequence ID" value="ACOC_0000584401-mRNA-1"/>
    <property type="gene ID" value="ACOC_0000584401"/>
</dbReference>
<feature type="compositionally biased region" description="Polar residues" evidence="1">
    <location>
        <begin position="652"/>
        <end position="671"/>
    </location>
</feature>
<accession>A0A158PGZ6</accession>
<dbReference type="Proteomes" id="UP000267027">
    <property type="component" value="Unassembled WGS sequence"/>
</dbReference>
<evidence type="ECO:0000313" key="3">
    <source>
        <dbReference type="Proteomes" id="UP000267027"/>
    </source>
</evidence>
<evidence type="ECO:0000313" key="4">
    <source>
        <dbReference type="WBParaSite" id="ACOC_0000584401-mRNA-1"/>
    </source>
</evidence>
<feature type="compositionally biased region" description="Polar residues" evidence="1">
    <location>
        <begin position="243"/>
        <end position="267"/>
    </location>
</feature>
<gene>
    <name evidence="2" type="ORF">ACOC_LOCUS5845</name>
</gene>
<feature type="compositionally biased region" description="Basic residues" evidence="1">
    <location>
        <begin position="23"/>
        <end position="39"/>
    </location>
</feature>
<dbReference type="AlphaFoldDB" id="A0A158PGZ6"/>